<evidence type="ECO:0000256" key="2">
    <source>
        <dbReference type="PROSITE-ProRule" id="PRU00335"/>
    </source>
</evidence>
<dbReference type="InterPro" id="IPR001647">
    <property type="entry name" value="HTH_TetR"/>
</dbReference>
<dbReference type="PRINTS" id="PR00455">
    <property type="entry name" value="HTHTETR"/>
</dbReference>
<feature type="domain" description="HTH tetR-type" evidence="3">
    <location>
        <begin position="14"/>
        <end position="74"/>
    </location>
</feature>
<dbReference type="PROSITE" id="PS50977">
    <property type="entry name" value="HTH_TETR_2"/>
    <property type="match status" value="1"/>
</dbReference>
<name>A0ABY5IML1_9FLAO</name>
<reference evidence="4" key="1">
    <citation type="submission" date="2022-07" db="EMBL/GenBank/DDBJ databases">
        <title>Isolation, identification, and degradation of a PFOSA degrading strain from sewage treatment plant.</title>
        <authorList>
            <person name="Zhang L."/>
            <person name="Huo Y."/>
        </authorList>
    </citation>
    <scope>NUCLEOTIDE SEQUENCE</scope>
    <source>
        <strain evidence="4">C1</strain>
    </source>
</reference>
<dbReference type="PANTHER" id="PTHR30328">
    <property type="entry name" value="TRANSCRIPTIONAL REPRESSOR"/>
    <property type="match status" value="1"/>
</dbReference>
<evidence type="ECO:0000256" key="1">
    <source>
        <dbReference type="ARBA" id="ARBA00023125"/>
    </source>
</evidence>
<keyword evidence="1 2" id="KW-0238">DNA-binding</keyword>
<gene>
    <name evidence="4" type="ORF">NOX80_10620</name>
</gene>
<keyword evidence="5" id="KW-1185">Reference proteome</keyword>
<organism evidence="4 5">
    <name type="scientific">Flavobacterium cerinum</name>
    <dbReference type="NCBI Taxonomy" id="2502784"/>
    <lineage>
        <taxon>Bacteria</taxon>
        <taxon>Pseudomonadati</taxon>
        <taxon>Bacteroidota</taxon>
        <taxon>Flavobacteriia</taxon>
        <taxon>Flavobacteriales</taxon>
        <taxon>Flavobacteriaceae</taxon>
        <taxon>Flavobacterium</taxon>
    </lineage>
</organism>
<evidence type="ECO:0000313" key="5">
    <source>
        <dbReference type="Proteomes" id="UP001059844"/>
    </source>
</evidence>
<sequence>MERKSTSGTIRNKERSKEKFMEAVGEILTKEGYLGLKVNTIAATAGVDKKMIYNYFGGTDQLIDTYVTSQDFWSNVKEDSVEINDGGREFSKKSLTAQFDYVSQNKSLQNILLWGLAEKRSSLQHIAGERERNGEQLLTQITDPYFAENATQYRAIMAILISGIYYLNLYKDGNCDTFCGIDLTKETGLDTIKKAIEKLIDLVYDDQNKKSQILKK</sequence>
<dbReference type="PANTHER" id="PTHR30328:SF54">
    <property type="entry name" value="HTH-TYPE TRANSCRIPTIONAL REPRESSOR SCO4008"/>
    <property type="match status" value="1"/>
</dbReference>
<dbReference type="Pfam" id="PF00440">
    <property type="entry name" value="TetR_N"/>
    <property type="match status" value="1"/>
</dbReference>
<dbReference type="Gene3D" id="1.10.357.10">
    <property type="entry name" value="Tetracycline Repressor, domain 2"/>
    <property type="match status" value="1"/>
</dbReference>
<evidence type="ECO:0000259" key="3">
    <source>
        <dbReference type="PROSITE" id="PS50977"/>
    </source>
</evidence>
<dbReference type="Proteomes" id="UP001059844">
    <property type="component" value="Chromosome"/>
</dbReference>
<dbReference type="SUPFAM" id="SSF46689">
    <property type="entry name" value="Homeodomain-like"/>
    <property type="match status" value="1"/>
</dbReference>
<dbReference type="InterPro" id="IPR009057">
    <property type="entry name" value="Homeodomain-like_sf"/>
</dbReference>
<protein>
    <submittedName>
        <fullName evidence="4">TetR/AcrR family transcriptional regulator</fullName>
    </submittedName>
</protein>
<feature type="DNA-binding region" description="H-T-H motif" evidence="2">
    <location>
        <begin position="37"/>
        <end position="56"/>
    </location>
</feature>
<evidence type="ECO:0000313" key="4">
    <source>
        <dbReference type="EMBL" id="UUC44085.1"/>
    </source>
</evidence>
<dbReference type="InterPro" id="IPR050109">
    <property type="entry name" value="HTH-type_TetR-like_transc_reg"/>
</dbReference>
<proteinExistence type="predicted"/>
<accession>A0ABY5IML1</accession>
<dbReference type="RefSeq" id="WP_256549755.1">
    <property type="nucleotide sequence ID" value="NZ_CP101751.1"/>
</dbReference>
<dbReference type="EMBL" id="CP101751">
    <property type="protein sequence ID" value="UUC44085.1"/>
    <property type="molecule type" value="Genomic_DNA"/>
</dbReference>